<proteinExistence type="predicted"/>
<protein>
    <submittedName>
        <fullName evidence="2">Uncharacterized protein</fullName>
    </submittedName>
</protein>
<dbReference type="AlphaFoldDB" id="A0A915K8T4"/>
<dbReference type="Proteomes" id="UP000887565">
    <property type="component" value="Unplaced"/>
</dbReference>
<accession>A0A915K8T4</accession>
<reference evidence="2" key="1">
    <citation type="submission" date="2022-11" db="UniProtKB">
        <authorList>
            <consortium name="WormBaseParasite"/>
        </authorList>
    </citation>
    <scope>IDENTIFICATION</scope>
</reference>
<keyword evidence="1" id="KW-1185">Reference proteome</keyword>
<name>A0A915K8T4_ROMCU</name>
<sequence>MLWSSAPAVIRSLPKFRRILSQNQSDGIRLRRIKVGTRSKSRTKRKRRLDVLPNGMTMKDVMKINLVKTEKLRYSKSSIQCFPRCLWSKKPSKNMDCVKIGSYTKHDLVLRIKSSGTEAASSGTELHPVEPIIQTSGNNAYATIDRKENKKLMFTDRKSV</sequence>
<evidence type="ECO:0000313" key="2">
    <source>
        <dbReference type="WBParaSite" id="nRc.2.0.1.t35106-RA"/>
    </source>
</evidence>
<evidence type="ECO:0000313" key="1">
    <source>
        <dbReference type="Proteomes" id="UP000887565"/>
    </source>
</evidence>
<dbReference type="WBParaSite" id="nRc.2.0.1.t35106-RA">
    <property type="protein sequence ID" value="nRc.2.0.1.t35106-RA"/>
    <property type="gene ID" value="nRc.2.0.1.g35106"/>
</dbReference>
<organism evidence="1 2">
    <name type="scientific">Romanomermis culicivorax</name>
    <name type="common">Nematode worm</name>
    <dbReference type="NCBI Taxonomy" id="13658"/>
    <lineage>
        <taxon>Eukaryota</taxon>
        <taxon>Metazoa</taxon>
        <taxon>Ecdysozoa</taxon>
        <taxon>Nematoda</taxon>
        <taxon>Enoplea</taxon>
        <taxon>Dorylaimia</taxon>
        <taxon>Mermithida</taxon>
        <taxon>Mermithoidea</taxon>
        <taxon>Mermithidae</taxon>
        <taxon>Romanomermis</taxon>
    </lineage>
</organism>